<dbReference type="Gene3D" id="2.60.40.4330">
    <property type="entry name" value="Kinesin-like protein Kif23, Arf6-interacting domain"/>
    <property type="match status" value="1"/>
</dbReference>
<dbReference type="GO" id="GO:0005874">
    <property type="term" value="C:microtubule"/>
    <property type="evidence" value="ECO:0007669"/>
    <property type="project" value="TreeGrafter"/>
</dbReference>
<dbReference type="GO" id="GO:0003777">
    <property type="term" value="F:microtubule motor activity"/>
    <property type="evidence" value="ECO:0007669"/>
    <property type="project" value="InterPro"/>
</dbReference>
<dbReference type="InterPro" id="IPR038105">
    <property type="entry name" value="Kif23_Arf-bd_sf"/>
</dbReference>
<dbReference type="Proteomes" id="UP000276133">
    <property type="component" value="Unassembled WGS sequence"/>
</dbReference>
<dbReference type="AlphaFoldDB" id="A0A3M7SK05"/>
<dbReference type="PANTHER" id="PTHR24115">
    <property type="entry name" value="KINESIN-RELATED"/>
    <property type="match status" value="1"/>
</dbReference>
<dbReference type="PROSITE" id="PS50067">
    <property type="entry name" value="KINESIN_MOTOR_2"/>
    <property type="match status" value="1"/>
</dbReference>
<dbReference type="EC" id="3.6.1.15" evidence="5"/>
<keyword evidence="5" id="KW-0378">Hydrolase</keyword>
<evidence type="ECO:0000256" key="3">
    <source>
        <dbReference type="PROSITE-ProRule" id="PRU00283"/>
    </source>
</evidence>
<accession>A0A3M7SK05</accession>
<dbReference type="Pfam" id="PF00225">
    <property type="entry name" value="Kinesin"/>
    <property type="match status" value="1"/>
</dbReference>
<evidence type="ECO:0000313" key="6">
    <source>
        <dbReference type="Proteomes" id="UP000276133"/>
    </source>
</evidence>
<evidence type="ECO:0000256" key="1">
    <source>
        <dbReference type="ARBA" id="ARBA00004245"/>
    </source>
</evidence>
<sequence length="458" mass="52928">MALRNCFEALKEKQYPRAKLPYRESKLTWALKNFLCSDSRIKIVLCLNPSQEELTNTCNVLKFANIKFDFESNFNSTSTPKIAPSSTFFKNFAEYERIEDGDESNQEIYEEFKEERLENDEISVTNDDEISTVFNRHHDVTILIKRLTELQQKISQIKFNNSFDGKINDFKNEIEMYLGKEANLTRRKSSVTTLGNETESLTKVSTLKTLNEPINKAQLSRNEKKSGQKKELAPKIRKLSNNIKSTLRMSRNGNFEFIDGVPVANRRGQKRSKSVEVWLDHKPQNMAKLDTLMQPTMTKKNSVTKLEFKDTKRSSKYVLTHQQQDEYGEVVTNLIKGDIIKSPSGGSSVIFTDIERLHLKSPRLARPRHRKSSGVLEKNPFIIEDKCSIGIEGFRTLIIKFFYSKLRLCLNRQILKDKLSIASSRRSSIIQYKLKLTCTHFVLRLFLNSSSTIPFFNS</sequence>
<keyword evidence="2" id="KW-0206">Cytoskeleton</keyword>
<protein>
    <submittedName>
        <fullName evidence="5">Kinesin KIF23</fullName>
        <ecNumber evidence="5">3.6.1.15</ecNumber>
    </submittedName>
</protein>
<name>A0A3M7SK05_BRAPC</name>
<dbReference type="GO" id="GO:0016887">
    <property type="term" value="F:ATP hydrolysis activity"/>
    <property type="evidence" value="ECO:0007669"/>
    <property type="project" value="TreeGrafter"/>
</dbReference>
<comment type="similarity">
    <text evidence="3">Belongs to the TRAFAC class myosin-kinesin ATPase superfamily. Kinesin family.</text>
</comment>
<evidence type="ECO:0000259" key="4">
    <source>
        <dbReference type="PROSITE" id="PS50067"/>
    </source>
</evidence>
<dbReference type="InterPro" id="IPR001752">
    <property type="entry name" value="Kinesin_motor_dom"/>
</dbReference>
<comment type="caution">
    <text evidence="3">Lacks conserved residue(s) required for the propagation of feature annotation.</text>
</comment>
<evidence type="ECO:0000313" key="5">
    <source>
        <dbReference type="EMBL" id="RNA35957.1"/>
    </source>
</evidence>
<dbReference type="OrthoDB" id="8123163at2759"/>
<evidence type="ECO:0000256" key="2">
    <source>
        <dbReference type="ARBA" id="ARBA00023212"/>
    </source>
</evidence>
<dbReference type="SUPFAM" id="SSF52540">
    <property type="entry name" value="P-loop containing nucleoside triphosphate hydrolases"/>
    <property type="match status" value="1"/>
</dbReference>
<reference evidence="5 6" key="1">
    <citation type="journal article" date="2018" name="Sci. Rep.">
        <title>Genomic signatures of local adaptation to the degree of environmental predictability in rotifers.</title>
        <authorList>
            <person name="Franch-Gras L."/>
            <person name="Hahn C."/>
            <person name="Garcia-Roger E.M."/>
            <person name="Carmona M.J."/>
            <person name="Serra M."/>
            <person name="Gomez A."/>
        </authorList>
    </citation>
    <scope>NUCLEOTIDE SEQUENCE [LARGE SCALE GENOMIC DNA]</scope>
    <source>
        <strain evidence="5">HYR1</strain>
    </source>
</reference>
<dbReference type="GO" id="GO:0008017">
    <property type="term" value="F:microtubule binding"/>
    <property type="evidence" value="ECO:0007669"/>
    <property type="project" value="InterPro"/>
</dbReference>
<dbReference type="STRING" id="10195.A0A3M7SK05"/>
<comment type="subcellular location">
    <subcellularLocation>
        <location evidence="1">Cytoplasm</location>
        <location evidence="1">Cytoskeleton</location>
    </subcellularLocation>
</comment>
<dbReference type="Pfam" id="PF16540">
    <property type="entry name" value="MKLP1_Arf_bdg"/>
    <property type="match status" value="1"/>
</dbReference>
<keyword evidence="6" id="KW-1185">Reference proteome</keyword>
<gene>
    <name evidence="5" type="ORF">BpHYR1_014421</name>
</gene>
<proteinExistence type="inferred from homology"/>
<dbReference type="InterPro" id="IPR027417">
    <property type="entry name" value="P-loop_NTPase"/>
</dbReference>
<organism evidence="5 6">
    <name type="scientific">Brachionus plicatilis</name>
    <name type="common">Marine rotifer</name>
    <name type="synonym">Brachionus muelleri</name>
    <dbReference type="NCBI Taxonomy" id="10195"/>
    <lineage>
        <taxon>Eukaryota</taxon>
        <taxon>Metazoa</taxon>
        <taxon>Spiralia</taxon>
        <taxon>Gnathifera</taxon>
        <taxon>Rotifera</taxon>
        <taxon>Eurotatoria</taxon>
        <taxon>Monogononta</taxon>
        <taxon>Pseudotrocha</taxon>
        <taxon>Ploima</taxon>
        <taxon>Brachionidae</taxon>
        <taxon>Brachionus</taxon>
    </lineage>
</organism>
<feature type="domain" description="Kinesin motor" evidence="4">
    <location>
        <begin position="1"/>
        <end position="70"/>
    </location>
</feature>
<dbReference type="InterPro" id="IPR032384">
    <property type="entry name" value="Kif23_Arf-bd"/>
</dbReference>
<dbReference type="GO" id="GO:0005871">
    <property type="term" value="C:kinesin complex"/>
    <property type="evidence" value="ECO:0007669"/>
    <property type="project" value="TreeGrafter"/>
</dbReference>
<dbReference type="GO" id="GO:0005524">
    <property type="term" value="F:ATP binding"/>
    <property type="evidence" value="ECO:0007669"/>
    <property type="project" value="InterPro"/>
</dbReference>
<comment type="caution">
    <text evidence="5">The sequence shown here is derived from an EMBL/GenBank/DDBJ whole genome shotgun (WGS) entry which is preliminary data.</text>
</comment>
<dbReference type="InterPro" id="IPR027640">
    <property type="entry name" value="Kinesin-like_fam"/>
</dbReference>
<dbReference type="Gene3D" id="1.20.58.1980">
    <property type="match status" value="1"/>
</dbReference>
<dbReference type="GO" id="GO:0007018">
    <property type="term" value="P:microtubule-based movement"/>
    <property type="evidence" value="ECO:0007669"/>
    <property type="project" value="InterPro"/>
</dbReference>
<keyword evidence="2" id="KW-0963">Cytoplasm</keyword>
<dbReference type="EMBL" id="REGN01001266">
    <property type="protein sequence ID" value="RNA35957.1"/>
    <property type="molecule type" value="Genomic_DNA"/>
</dbReference>